<evidence type="ECO:0000256" key="1">
    <source>
        <dbReference type="ARBA" id="ARBA00010982"/>
    </source>
</evidence>
<proteinExistence type="inferred from homology"/>
<accession>A0A7I7JYW7</accession>
<evidence type="ECO:0000256" key="3">
    <source>
        <dbReference type="ARBA" id="ARBA00023315"/>
    </source>
</evidence>
<dbReference type="KEGG" id="mdu:MDUV_19500"/>
<gene>
    <name evidence="5" type="primary">fadA</name>
    <name evidence="5" type="ORF">MDUV_19500</name>
</gene>
<evidence type="ECO:0000313" key="6">
    <source>
        <dbReference type="Proteomes" id="UP000467006"/>
    </source>
</evidence>
<protein>
    <submittedName>
        <fullName evidence="5">Acetyl-CoA acyltransferase</fullName>
    </submittedName>
</protein>
<dbReference type="InterPro" id="IPR020616">
    <property type="entry name" value="Thiolase_N"/>
</dbReference>
<organism evidence="5 6">
    <name type="scientific">Mycolicibacterium duvalii</name>
    <dbReference type="NCBI Taxonomy" id="39688"/>
    <lineage>
        <taxon>Bacteria</taxon>
        <taxon>Bacillati</taxon>
        <taxon>Actinomycetota</taxon>
        <taxon>Actinomycetes</taxon>
        <taxon>Mycobacteriales</taxon>
        <taxon>Mycobacteriaceae</taxon>
        <taxon>Mycolicibacterium</taxon>
    </lineage>
</organism>
<comment type="similarity">
    <text evidence="1 4">Belongs to the thiolase-like superfamily. Thiolase family.</text>
</comment>
<dbReference type="InterPro" id="IPR020617">
    <property type="entry name" value="Thiolase_C"/>
</dbReference>
<dbReference type="PROSITE" id="PS00737">
    <property type="entry name" value="THIOLASE_2"/>
    <property type="match status" value="1"/>
</dbReference>
<evidence type="ECO:0000313" key="5">
    <source>
        <dbReference type="EMBL" id="BBX17090.1"/>
    </source>
</evidence>
<dbReference type="PANTHER" id="PTHR43365:SF1">
    <property type="entry name" value="ACETYL-COA C-ACYLTRANSFERASE"/>
    <property type="match status" value="1"/>
</dbReference>
<dbReference type="AlphaFoldDB" id="A0A7I7JYW7"/>
<dbReference type="InterPro" id="IPR002155">
    <property type="entry name" value="Thiolase"/>
</dbReference>
<dbReference type="GO" id="GO:0016747">
    <property type="term" value="F:acyltransferase activity, transferring groups other than amino-acyl groups"/>
    <property type="evidence" value="ECO:0007669"/>
    <property type="project" value="InterPro"/>
</dbReference>
<dbReference type="OrthoDB" id="9764638at2"/>
<keyword evidence="2 4" id="KW-0808">Transferase</keyword>
<name>A0A7I7JYW7_9MYCO</name>
<dbReference type="SUPFAM" id="SSF53901">
    <property type="entry name" value="Thiolase-like"/>
    <property type="match status" value="2"/>
</dbReference>
<dbReference type="Proteomes" id="UP000467006">
    <property type="component" value="Chromosome"/>
</dbReference>
<dbReference type="RefSeq" id="WP_098003087.1">
    <property type="nucleotide sequence ID" value="NZ_AP022563.1"/>
</dbReference>
<dbReference type="Pfam" id="PF00108">
    <property type="entry name" value="Thiolase_N"/>
    <property type="match status" value="1"/>
</dbReference>
<keyword evidence="6" id="KW-1185">Reference proteome</keyword>
<keyword evidence="3 4" id="KW-0012">Acyltransferase</keyword>
<dbReference type="PIRSF" id="PIRSF000429">
    <property type="entry name" value="Ac-CoA_Ac_transf"/>
    <property type="match status" value="1"/>
</dbReference>
<dbReference type="InterPro" id="IPR020613">
    <property type="entry name" value="Thiolase_CS"/>
</dbReference>
<dbReference type="Pfam" id="PF02803">
    <property type="entry name" value="Thiolase_C"/>
    <property type="match status" value="1"/>
</dbReference>
<evidence type="ECO:0000256" key="4">
    <source>
        <dbReference type="RuleBase" id="RU003557"/>
    </source>
</evidence>
<reference evidence="5 6" key="1">
    <citation type="journal article" date="2019" name="Emerg. Microbes Infect.">
        <title>Comprehensive subspecies identification of 175 nontuberculous mycobacteria species based on 7547 genomic profiles.</title>
        <authorList>
            <person name="Matsumoto Y."/>
            <person name="Kinjo T."/>
            <person name="Motooka D."/>
            <person name="Nabeya D."/>
            <person name="Jung N."/>
            <person name="Uechi K."/>
            <person name="Horii T."/>
            <person name="Iida T."/>
            <person name="Fujita J."/>
            <person name="Nakamura S."/>
        </authorList>
    </citation>
    <scope>NUCLEOTIDE SEQUENCE [LARGE SCALE GENOMIC DNA]</scope>
    <source>
        <strain evidence="5 6">JCM 6396</strain>
    </source>
</reference>
<evidence type="ECO:0000256" key="2">
    <source>
        <dbReference type="ARBA" id="ARBA00022679"/>
    </source>
</evidence>
<dbReference type="EMBL" id="AP022563">
    <property type="protein sequence ID" value="BBX17090.1"/>
    <property type="molecule type" value="Genomic_DNA"/>
</dbReference>
<dbReference type="InterPro" id="IPR016039">
    <property type="entry name" value="Thiolase-like"/>
</dbReference>
<dbReference type="Gene3D" id="3.40.47.10">
    <property type="match status" value="1"/>
</dbReference>
<sequence length="389" mass="40595">MESAVIIDAVRTPMGRGKPGGSLSGINAVDLLAQTLSALMDRNDVDPATVDDVVTGCVSQAGEQAGTPGRFAWLAAGLPEYVPGVTIDRRCGSGQQAVDYAAWAIMAGAQDIAVACGIESMSRVPMGVARMGVDPFAPAAHRYPPGLVPQGISAELVAVKWRLSRADQDRYAVESHHRAAAAVAAGTFDAEIVAVKDGDRVVDADETIRPDTSVAKLAGLKPAFYDDGYAQRFPDIEWTVTAGNSSQITDGAAALLIASESTANRLGLTPLARLVSFATAAEDPVTMLTAPIPASRRALQRAGLTVDDLSRYEVNEAFATVPLAWLRELEADPARLNPAGGAIALGHPLGASGARIMTTLVHGLRPGEYGLQTMCENGGMANATILQRL</sequence>
<dbReference type="PANTHER" id="PTHR43365">
    <property type="entry name" value="BLR7806 PROTEIN"/>
    <property type="match status" value="1"/>
</dbReference>
<dbReference type="NCBIfam" id="TIGR01930">
    <property type="entry name" value="AcCoA-C-Actrans"/>
    <property type="match status" value="1"/>
</dbReference>
<dbReference type="CDD" id="cd00751">
    <property type="entry name" value="thiolase"/>
    <property type="match status" value="1"/>
</dbReference>